<keyword evidence="1" id="KW-0175">Coiled coil</keyword>
<reference evidence="3 4" key="1">
    <citation type="journal article" date="2018" name="J. Allergy Clin. Immunol.">
        <title>High-quality assembly of Dermatophagoides pteronyssinus genome and transcriptome reveals a wide range of novel allergens.</title>
        <authorList>
            <person name="Liu X.Y."/>
            <person name="Yang K.Y."/>
            <person name="Wang M.Q."/>
            <person name="Kwok J.S."/>
            <person name="Zeng X."/>
            <person name="Yang Z."/>
            <person name="Xiao X.J."/>
            <person name="Lau C.P."/>
            <person name="Li Y."/>
            <person name="Huang Z.M."/>
            <person name="Ba J.G."/>
            <person name="Yim A.K."/>
            <person name="Ouyang C.Y."/>
            <person name="Ngai S.M."/>
            <person name="Chan T.F."/>
            <person name="Leung E.L."/>
            <person name="Liu L."/>
            <person name="Liu Z.G."/>
            <person name="Tsui S.K."/>
        </authorList>
    </citation>
    <scope>NUCLEOTIDE SEQUENCE [LARGE SCALE GENOMIC DNA]</scope>
    <source>
        <strain evidence="3">Derp</strain>
    </source>
</reference>
<feature type="region of interest" description="Disordered" evidence="2">
    <location>
        <begin position="579"/>
        <end position="621"/>
    </location>
</feature>
<comment type="caution">
    <text evidence="3">The sequence shown here is derived from an EMBL/GenBank/DDBJ whole genome shotgun (WGS) entry which is preliminary data.</text>
</comment>
<proteinExistence type="predicted"/>
<gene>
    <name evidence="3" type="ORF">DERP_009031</name>
</gene>
<evidence type="ECO:0000313" key="4">
    <source>
        <dbReference type="Proteomes" id="UP000887458"/>
    </source>
</evidence>
<reference evidence="3 4" key="2">
    <citation type="journal article" date="2022" name="Mol. Biol. Evol.">
        <title>Comparative Genomics Reveals Insights into the Divergent Evolution of Astigmatic Mites and Household Pest Adaptations.</title>
        <authorList>
            <person name="Xiong Q."/>
            <person name="Wan A.T."/>
            <person name="Liu X."/>
            <person name="Fung C.S."/>
            <person name="Xiao X."/>
            <person name="Malainual N."/>
            <person name="Hou J."/>
            <person name="Wang L."/>
            <person name="Wang M."/>
            <person name="Yang K.Y."/>
            <person name="Cui Y."/>
            <person name="Leung E.L."/>
            <person name="Nong W."/>
            <person name="Shin S.K."/>
            <person name="Au S.W."/>
            <person name="Jeong K.Y."/>
            <person name="Chew F.T."/>
            <person name="Hui J.H."/>
            <person name="Leung T.F."/>
            <person name="Tungtrongchitr A."/>
            <person name="Zhong N."/>
            <person name="Liu Z."/>
            <person name="Tsui S.K."/>
        </authorList>
    </citation>
    <scope>NUCLEOTIDE SEQUENCE [LARGE SCALE GENOMIC DNA]</scope>
    <source>
        <strain evidence="3">Derp</strain>
    </source>
</reference>
<feature type="compositionally biased region" description="Acidic residues" evidence="2">
    <location>
        <begin position="605"/>
        <end position="615"/>
    </location>
</feature>
<feature type="coiled-coil region" evidence="1">
    <location>
        <begin position="4"/>
        <end position="302"/>
    </location>
</feature>
<evidence type="ECO:0000256" key="1">
    <source>
        <dbReference type="SAM" id="Coils"/>
    </source>
</evidence>
<feature type="compositionally biased region" description="Polar residues" evidence="2">
    <location>
        <begin position="524"/>
        <end position="540"/>
    </location>
</feature>
<dbReference type="Proteomes" id="UP000887458">
    <property type="component" value="Unassembled WGS sequence"/>
</dbReference>
<evidence type="ECO:0000313" key="3">
    <source>
        <dbReference type="EMBL" id="KAH9421628.1"/>
    </source>
</evidence>
<accession>A0ABQ8JGA6</accession>
<keyword evidence="4" id="KW-1185">Reference proteome</keyword>
<organism evidence="3 4">
    <name type="scientific">Dermatophagoides pteronyssinus</name>
    <name type="common">European house dust mite</name>
    <dbReference type="NCBI Taxonomy" id="6956"/>
    <lineage>
        <taxon>Eukaryota</taxon>
        <taxon>Metazoa</taxon>
        <taxon>Ecdysozoa</taxon>
        <taxon>Arthropoda</taxon>
        <taxon>Chelicerata</taxon>
        <taxon>Arachnida</taxon>
        <taxon>Acari</taxon>
        <taxon>Acariformes</taxon>
        <taxon>Sarcoptiformes</taxon>
        <taxon>Astigmata</taxon>
        <taxon>Psoroptidia</taxon>
        <taxon>Analgoidea</taxon>
        <taxon>Pyroglyphidae</taxon>
        <taxon>Dermatophagoidinae</taxon>
        <taxon>Dermatophagoides</taxon>
    </lineage>
</organism>
<feature type="region of interest" description="Disordered" evidence="2">
    <location>
        <begin position="519"/>
        <end position="540"/>
    </location>
</feature>
<protein>
    <submittedName>
        <fullName evidence="3">Uncharacterized protein</fullName>
    </submittedName>
</protein>
<evidence type="ECO:0000256" key="2">
    <source>
        <dbReference type="SAM" id="MobiDB-lite"/>
    </source>
</evidence>
<name>A0ABQ8JGA6_DERPT</name>
<sequence length="621" mass="72895">MKRFEQLNQEANELKKTMKYFVDERNEYELQIEQYKISLQKMEYKYYDDLKDLNSKLDEQQQMFEDKESEYERQTEMNNNKSIQMIQKICDEYEEKIKQLMNSIEQGTKKLTKLNDEIDQLKLDKNEFNNEMKKLIESNCELKSNIENMKMVEEENQNLQLELNEKQSELKKNEDNINVLKNQLEEKEKERLDQIEQIEKITKESFNLCEDVRKLYFLVQKQKSSLKQMKQIKIELENTKEEHRQQMLQNQQELEQLKQTNESLLIQVKSVDTLNSMYETMQKQLQKINDNKEKEFKNKLDEKDKIIADQQARIHEYVEKVKLIQMEKDKVLRSFHDKVLDSMKQSSSISVSAVTPITNQAGYKIFPKTSTKRLNDENENTTAFDNQQCQENYEKTLDTVIISKDQQVENTMDFQLPQSSSSYSIVKSKKSNNTIDANSDDDIFKNIVTTSINEPVPKSKPISNIAPISAKLAEHDADKAQIITDSINKLPDNDCEKNKSKIESTNIVGILKRKNSVRNDSIDSKNQTRNNLSNDNKTNFSTKKIRFSGDVVDNEKQSTTKASKLPTYRARKKSLIDISYVKSNSNEKMKSTNSKNKRKSKLFDDDSESSPDWVDDVFTFP</sequence>
<dbReference type="EMBL" id="NJHN03000039">
    <property type="protein sequence ID" value="KAH9421628.1"/>
    <property type="molecule type" value="Genomic_DNA"/>
</dbReference>